<evidence type="ECO:0000313" key="6">
    <source>
        <dbReference type="EMBL" id="MBR1136325.1"/>
    </source>
</evidence>
<evidence type="ECO:0000256" key="2">
    <source>
        <dbReference type="ARBA" id="ARBA00022448"/>
    </source>
</evidence>
<keyword evidence="2" id="KW-0813">Transport</keyword>
<proteinExistence type="inferred from homology"/>
<dbReference type="Gene3D" id="1.10.287.470">
    <property type="entry name" value="Helix hairpin bin"/>
    <property type="match status" value="1"/>
</dbReference>
<name>A0ABS5G4T3_9BRAD</name>
<dbReference type="InterPro" id="IPR006143">
    <property type="entry name" value="RND_pump_MFP"/>
</dbReference>
<dbReference type="PANTHER" id="PTHR30097">
    <property type="entry name" value="CATION EFFLUX SYSTEM PROTEIN CUSB"/>
    <property type="match status" value="1"/>
</dbReference>
<organism evidence="6 7">
    <name type="scientific">Bradyrhizobium denitrificans</name>
    <dbReference type="NCBI Taxonomy" id="2734912"/>
    <lineage>
        <taxon>Bacteria</taxon>
        <taxon>Pseudomonadati</taxon>
        <taxon>Pseudomonadota</taxon>
        <taxon>Alphaproteobacteria</taxon>
        <taxon>Hyphomicrobiales</taxon>
        <taxon>Nitrobacteraceae</taxon>
        <taxon>Bradyrhizobium</taxon>
    </lineage>
</organism>
<dbReference type="Pfam" id="PF25973">
    <property type="entry name" value="BSH_CzcB"/>
    <property type="match status" value="1"/>
</dbReference>
<dbReference type="Gene3D" id="2.40.50.100">
    <property type="match status" value="1"/>
</dbReference>
<dbReference type="InterPro" id="IPR058627">
    <property type="entry name" value="MdtA-like_C"/>
</dbReference>
<feature type="domain" description="Multidrug resistance protein MdtA-like C-terminal permuted SH3" evidence="4">
    <location>
        <begin position="348"/>
        <end position="405"/>
    </location>
</feature>
<evidence type="ECO:0000259" key="4">
    <source>
        <dbReference type="Pfam" id="PF25967"/>
    </source>
</evidence>
<evidence type="ECO:0000259" key="5">
    <source>
        <dbReference type="Pfam" id="PF25973"/>
    </source>
</evidence>
<dbReference type="NCBIfam" id="TIGR01730">
    <property type="entry name" value="RND_mfp"/>
    <property type="match status" value="1"/>
</dbReference>
<comment type="caution">
    <text evidence="6">The sequence shown here is derived from an EMBL/GenBank/DDBJ whole genome shotgun (WGS) entry which is preliminary data.</text>
</comment>
<dbReference type="Pfam" id="PF25954">
    <property type="entry name" value="Beta-barrel_RND_2"/>
    <property type="match status" value="1"/>
</dbReference>
<dbReference type="Proteomes" id="UP001314635">
    <property type="component" value="Unassembled WGS sequence"/>
</dbReference>
<dbReference type="PANTHER" id="PTHR30097:SF15">
    <property type="entry name" value="CATION EFFLUX SYSTEM PROTEIN CUSB"/>
    <property type="match status" value="1"/>
</dbReference>
<dbReference type="Pfam" id="PF25967">
    <property type="entry name" value="RND-MFP_C"/>
    <property type="match status" value="1"/>
</dbReference>
<dbReference type="EMBL" id="JAFCLK010000009">
    <property type="protein sequence ID" value="MBR1136325.1"/>
    <property type="molecule type" value="Genomic_DNA"/>
</dbReference>
<keyword evidence="7" id="KW-1185">Reference proteome</keyword>
<reference evidence="7" key="1">
    <citation type="journal article" date="2021" name="ISME J.">
        <title>Evolutionary origin and ecological implication of a unique nif island in free-living Bradyrhizobium lineages.</title>
        <authorList>
            <person name="Tao J."/>
        </authorList>
    </citation>
    <scope>NUCLEOTIDE SEQUENCE [LARGE SCALE GENOMIC DNA]</scope>
    <source>
        <strain evidence="7">SZCCT0094</strain>
    </source>
</reference>
<evidence type="ECO:0000313" key="7">
    <source>
        <dbReference type="Proteomes" id="UP001314635"/>
    </source>
</evidence>
<feature type="domain" description="CzcB-like barrel-sandwich hybrid" evidence="5">
    <location>
        <begin position="99"/>
        <end position="263"/>
    </location>
</feature>
<evidence type="ECO:0000259" key="3">
    <source>
        <dbReference type="Pfam" id="PF25954"/>
    </source>
</evidence>
<sequence>MASNMNQSPQLLSTKRLIIGLATLAVAGAGGYVYAQFRSMPSAKDNIELSSQSRRNSTTFTPSAAEWATLTIEPVCDKIFRAEHITEGKVAVDEDRSTPVFSPYAGRVTKLLARPGETVRQGQPLFVIEAADTVQAQNDFITAITSMNKAKSALDLADIQYKRAKDLFEGRAIPLKDFQQAEATSVQAQNDMRSSQTALEAARNKLRILGFTDAAIADFQNKGTIDREITIYAPIGGTVVQRKVGPGQYVNAGASDPVFVIGDLSTVWLTAFVRESDAALVDVGEEILVNVLALPGRPLKASINYVATSIDPATRRLLVRATIDNKDGLLKPEMFANVTIYSPGEKPAVAVPRQALIYEGNQVRVWVARPDKSIELRKIKTGLVNGDQVAVEDNLSAGEQIVTKGSLFIDRAASGS</sequence>
<feature type="domain" description="CusB-like beta-barrel" evidence="3">
    <location>
        <begin position="266"/>
        <end position="341"/>
    </location>
</feature>
<dbReference type="Gene3D" id="2.40.420.20">
    <property type="match status" value="1"/>
</dbReference>
<dbReference type="InterPro" id="IPR058647">
    <property type="entry name" value="BSH_CzcB-like"/>
</dbReference>
<dbReference type="SUPFAM" id="SSF111369">
    <property type="entry name" value="HlyD-like secretion proteins"/>
    <property type="match status" value="1"/>
</dbReference>
<gene>
    <name evidence="6" type="ORF">JQ619_11155</name>
</gene>
<dbReference type="InterPro" id="IPR058792">
    <property type="entry name" value="Beta-barrel_RND_2"/>
</dbReference>
<comment type="similarity">
    <text evidence="1">Belongs to the membrane fusion protein (MFP) (TC 8.A.1) family.</text>
</comment>
<protein>
    <submittedName>
        <fullName evidence="6">Efflux RND transporter periplasmic adaptor subunit</fullName>
    </submittedName>
</protein>
<dbReference type="Gene3D" id="2.40.30.170">
    <property type="match status" value="1"/>
</dbReference>
<dbReference type="InterPro" id="IPR051909">
    <property type="entry name" value="MFP_Cation_Efflux"/>
</dbReference>
<evidence type="ECO:0000256" key="1">
    <source>
        <dbReference type="ARBA" id="ARBA00009477"/>
    </source>
</evidence>
<accession>A0ABS5G4T3</accession>